<dbReference type="Proteomes" id="UP000507222">
    <property type="component" value="Unassembled WGS sequence"/>
</dbReference>
<protein>
    <submittedName>
        <fullName evidence="2">Uncharacterized protein</fullName>
    </submittedName>
</protein>
<evidence type="ECO:0000313" key="4">
    <source>
        <dbReference type="Proteomes" id="UP000507245"/>
    </source>
</evidence>
<proteinExistence type="predicted"/>
<dbReference type="EMBL" id="CAEKKB010000002">
    <property type="protein sequence ID" value="CAB4300595.1"/>
    <property type="molecule type" value="Genomic_DNA"/>
</dbReference>
<dbReference type="AlphaFoldDB" id="A0A6J5WKM9"/>
<reference evidence="4" key="1">
    <citation type="journal article" date="2020" name="Genome Biol.">
        <title>Gamete binning: chromosome-level and haplotype-resolved genome assembly enabled by high-throughput single-cell sequencing of gamete genomes.</title>
        <authorList>
            <person name="Campoy J.A."/>
            <person name="Sun H."/>
            <person name="Goel M."/>
            <person name="Jiao W.-B."/>
            <person name="Folz-Donahue K."/>
            <person name="Wang N."/>
            <person name="Rubio M."/>
            <person name="Liu C."/>
            <person name="Kukat C."/>
            <person name="Ruiz D."/>
            <person name="Huettel B."/>
            <person name="Schneeberger K."/>
        </authorList>
    </citation>
    <scope>NUCLEOTIDE SEQUENCE [LARGE SCALE GENOMIC DNA]</scope>
    <source>
        <strain evidence="4">cv. Rojo Pasion</strain>
    </source>
</reference>
<evidence type="ECO:0000313" key="2">
    <source>
        <dbReference type="EMBL" id="CAB4300595.1"/>
    </source>
</evidence>
<dbReference type="Proteomes" id="UP000507245">
    <property type="component" value="Unassembled WGS sequence"/>
</dbReference>
<evidence type="ECO:0000313" key="1">
    <source>
        <dbReference type="EMBL" id="CAB4270140.1"/>
    </source>
</evidence>
<organism evidence="2 4">
    <name type="scientific">Prunus armeniaca</name>
    <name type="common">Apricot</name>
    <name type="synonym">Armeniaca vulgaris</name>
    <dbReference type="NCBI Taxonomy" id="36596"/>
    <lineage>
        <taxon>Eukaryota</taxon>
        <taxon>Viridiplantae</taxon>
        <taxon>Streptophyta</taxon>
        <taxon>Embryophyta</taxon>
        <taxon>Tracheophyta</taxon>
        <taxon>Spermatophyta</taxon>
        <taxon>Magnoliopsida</taxon>
        <taxon>eudicotyledons</taxon>
        <taxon>Gunneridae</taxon>
        <taxon>Pentapetalae</taxon>
        <taxon>rosids</taxon>
        <taxon>fabids</taxon>
        <taxon>Rosales</taxon>
        <taxon>Rosaceae</taxon>
        <taxon>Amygdaloideae</taxon>
        <taxon>Amygdaleae</taxon>
        <taxon>Prunus</taxon>
    </lineage>
</organism>
<accession>A0A6J5WKM9</accession>
<reference evidence="2 3" key="2">
    <citation type="submission" date="2020-05" db="EMBL/GenBank/DDBJ databases">
        <authorList>
            <person name="Campoy J."/>
            <person name="Schneeberger K."/>
            <person name="Spophaly S."/>
        </authorList>
    </citation>
    <scope>NUCLEOTIDE SEQUENCE [LARGE SCALE GENOMIC DNA]</scope>
    <source>
        <strain evidence="2">PruArmRojPasFocal</strain>
    </source>
</reference>
<evidence type="ECO:0000313" key="3">
    <source>
        <dbReference type="Proteomes" id="UP000507222"/>
    </source>
</evidence>
<sequence length="69" mass="7637">MSEGRFTFAFSMAEESPKAIYKKMTKVNIFWVKFAGKWSAVPYFEAMGGALGMANSALNITCLWTEVGS</sequence>
<gene>
    <name evidence="1" type="ORF">CURHAP_LOCUS16130</name>
    <name evidence="2" type="ORF">ORAREDHAP_LOCUS15771</name>
</gene>
<name>A0A6J5WKM9_PRUAR</name>
<dbReference type="EMBL" id="CAEKDK010000002">
    <property type="protein sequence ID" value="CAB4270140.1"/>
    <property type="molecule type" value="Genomic_DNA"/>
</dbReference>
<keyword evidence="4" id="KW-1185">Reference proteome</keyword>